<keyword evidence="4" id="KW-1185">Reference proteome</keyword>
<name>F3PWK1_9BACE</name>
<dbReference type="GO" id="GO:0005829">
    <property type="term" value="C:cytosol"/>
    <property type="evidence" value="ECO:0007669"/>
    <property type="project" value="TreeGrafter"/>
</dbReference>
<dbReference type="GeneID" id="86050547"/>
<proteinExistence type="predicted"/>
<dbReference type="RefSeq" id="WP_009126358.1">
    <property type="nucleotide sequence ID" value="NZ_GL882689.1"/>
</dbReference>
<gene>
    <name evidence="3" type="ORF">HMPREF9446_03137</name>
</gene>
<evidence type="ECO:0000256" key="2">
    <source>
        <dbReference type="ARBA" id="ARBA00022679"/>
    </source>
</evidence>
<dbReference type="InterPro" id="IPR051199">
    <property type="entry name" value="LPS_LOS_Heptosyltrfase"/>
</dbReference>
<protein>
    <submittedName>
        <fullName evidence="3">Heptosyltransferase</fullName>
    </submittedName>
</protein>
<dbReference type="HOGENOM" id="CLU_038371_3_0_10"/>
<organism evidence="3 4">
    <name type="scientific">Bacteroides fluxus YIT 12057</name>
    <dbReference type="NCBI Taxonomy" id="763034"/>
    <lineage>
        <taxon>Bacteria</taxon>
        <taxon>Pseudomonadati</taxon>
        <taxon>Bacteroidota</taxon>
        <taxon>Bacteroidia</taxon>
        <taxon>Bacteroidales</taxon>
        <taxon>Bacteroidaceae</taxon>
        <taxon>Bacteroides</taxon>
    </lineage>
</organism>
<comment type="caution">
    <text evidence="3">The sequence shown here is derived from an EMBL/GenBank/DDBJ whole genome shotgun (WGS) entry which is preliminary data.</text>
</comment>
<dbReference type="SUPFAM" id="SSF53756">
    <property type="entry name" value="UDP-Glycosyltransferase/glycogen phosphorylase"/>
    <property type="match status" value="1"/>
</dbReference>
<evidence type="ECO:0000256" key="1">
    <source>
        <dbReference type="ARBA" id="ARBA00022676"/>
    </source>
</evidence>
<dbReference type="PANTHER" id="PTHR30160">
    <property type="entry name" value="TETRAACYLDISACCHARIDE 4'-KINASE-RELATED"/>
    <property type="match status" value="1"/>
</dbReference>
<dbReference type="PANTHER" id="PTHR30160:SF22">
    <property type="entry name" value="LIPOPOLYSACCHARIDE CORE BIOSYNTHESIS PROTEIN"/>
    <property type="match status" value="1"/>
</dbReference>
<dbReference type="CDD" id="cd03789">
    <property type="entry name" value="GT9_LPS_heptosyltransferase"/>
    <property type="match status" value="1"/>
</dbReference>
<dbReference type="eggNOG" id="COG0859">
    <property type="taxonomic scope" value="Bacteria"/>
</dbReference>
<dbReference type="EMBL" id="AFBN01000096">
    <property type="protein sequence ID" value="EGF51930.1"/>
    <property type="molecule type" value="Genomic_DNA"/>
</dbReference>
<evidence type="ECO:0000313" key="3">
    <source>
        <dbReference type="EMBL" id="EGF51930.1"/>
    </source>
</evidence>
<dbReference type="GO" id="GO:0009244">
    <property type="term" value="P:lipopolysaccharide core region biosynthetic process"/>
    <property type="evidence" value="ECO:0007669"/>
    <property type="project" value="TreeGrafter"/>
</dbReference>
<accession>F3PWK1</accession>
<dbReference type="Pfam" id="PF01075">
    <property type="entry name" value="Glyco_transf_9"/>
    <property type="match status" value="1"/>
</dbReference>
<keyword evidence="2 3" id="KW-0808">Transferase</keyword>
<dbReference type="Proteomes" id="UP000003416">
    <property type="component" value="Unassembled WGS sequence"/>
</dbReference>
<evidence type="ECO:0000313" key="4">
    <source>
        <dbReference type="Proteomes" id="UP000003416"/>
    </source>
</evidence>
<dbReference type="STRING" id="763034.HMPREF9446_03137"/>
<reference evidence="3 4" key="1">
    <citation type="submission" date="2011-02" db="EMBL/GenBank/DDBJ databases">
        <authorList>
            <person name="Weinstock G."/>
            <person name="Sodergren E."/>
            <person name="Clifton S."/>
            <person name="Fulton L."/>
            <person name="Fulton B."/>
            <person name="Courtney L."/>
            <person name="Fronick C."/>
            <person name="Harrison M."/>
            <person name="Strong C."/>
            <person name="Farmer C."/>
            <person name="Delahaunty K."/>
            <person name="Markovic C."/>
            <person name="Hall O."/>
            <person name="Minx P."/>
            <person name="Tomlinson C."/>
            <person name="Mitreva M."/>
            <person name="Hou S."/>
            <person name="Chen J."/>
            <person name="Wollam A."/>
            <person name="Pepin K.H."/>
            <person name="Johnson M."/>
            <person name="Bhonagiri V."/>
            <person name="Zhang X."/>
            <person name="Suruliraj S."/>
            <person name="Warren W."/>
            <person name="Chinwalla A."/>
            <person name="Mardis E.R."/>
            <person name="Wilson R.K."/>
        </authorList>
    </citation>
    <scope>NUCLEOTIDE SEQUENCE [LARGE SCALE GENOMIC DNA]</scope>
    <source>
        <strain evidence="3 4">YIT 12057</strain>
    </source>
</reference>
<keyword evidence="1" id="KW-0328">Glycosyltransferase</keyword>
<dbReference type="AlphaFoldDB" id="F3PWK1"/>
<dbReference type="Gene3D" id="3.40.50.2000">
    <property type="entry name" value="Glycogen Phosphorylase B"/>
    <property type="match status" value="2"/>
</dbReference>
<dbReference type="InterPro" id="IPR002201">
    <property type="entry name" value="Glyco_trans_9"/>
</dbReference>
<dbReference type="GO" id="GO:0008713">
    <property type="term" value="F:ADP-heptose-lipopolysaccharide heptosyltransferase activity"/>
    <property type="evidence" value="ECO:0007669"/>
    <property type="project" value="TreeGrafter"/>
</dbReference>
<sequence>MRILALRLSALGDVAMTVPVLTSLAEQYPEIEITVLSKSFMQPLFAKMPSNVVFRGVDVNRYKGLGGLFQLYRKLKREGGYDAVADLHDVLRSKILRTFFLFSGAKVAHIKKGRKEKKALVRFRHKVLKQLPSSFTRYEEVFAELGYPVNTEFHSIFKKGKGDVSLFQAIAGIPDGKQWIGIAPFAAHRGKMLPETTIASLIQELATHDNWKIFLFGGGKTERRLLEHWASDYPNVQSLAGRLNLYEELALISHLNVMVSMDSANMHLASLTGTPVISVWGATHPFAGFMGWGQTTDKAIQTELSCRPCSIFGNKPCFRKDYACLTGIKVKDIVNKIKNTIENDTSKSLI</sequence>